<dbReference type="AlphaFoldDB" id="A0A4Y4DNW9"/>
<evidence type="ECO:0000256" key="4">
    <source>
        <dbReference type="ARBA" id="ARBA00023157"/>
    </source>
</evidence>
<dbReference type="GO" id="GO:0034599">
    <property type="term" value="P:cellular response to oxidative stress"/>
    <property type="evidence" value="ECO:0007669"/>
    <property type="project" value="TreeGrafter"/>
</dbReference>
<dbReference type="EMBL" id="BJNY01000009">
    <property type="protein sequence ID" value="GED06293.1"/>
    <property type="molecule type" value="Genomic_DNA"/>
</dbReference>
<evidence type="ECO:0000256" key="1">
    <source>
        <dbReference type="ARBA" id="ARBA00022559"/>
    </source>
</evidence>
<protein>
    <submittedName>
        <fullName evidence="7">Peroxiredoxin</fullName>
    </submittedName>
</protein>
<evidence type="ECO:0000259" key="6">
    <source>
        <dbReference type="Pfam" id="PF08534"/>
    </source>
</evidence>
<feature type="domain" description="Redoxin" evidence="6">
    <location>
        <begin position="9"/>
        <end position="143"/>
    </location>
</feature>
<evidence type="ECO:0000313" key="7">
    <source>
        <dbReference type="EMBL" id="GED06293.1"/>
    </source>
</evidence>
<dbReference type="InterPro" id="IPR050924">
    <property type="entry name" value="Peroxiredoxin_BCP/PrxQ"/>
</dbReference>
<dbReference type="SUPFAM" id="SSF52833">
    <property type="entry name" value="Thioredoxin-like"/>
    <property type="match status" value="1"/>
</dbReference>
<organism evidence="7 8">
    <name type="scientific">Glutamicibacter uratoxydans</name>
    <name type="common">Arthrobacter uratoxydans</name>
    <dbReference type="NCBI Taxonomy" id="43667"/>
    <lineage>
        <taxon>Bacteria</taxon>
        <taxon>Bacillati</taxon>
        <taxon>Actinomycetota</taxon>
        <taxon>Actinomycetes</taxon>
        <taxon>Micrococcales</taxon>
        <taxon>Micrococcaceae</taxon>
        <taxon>Glutamicibacter</taxon>
    </lineage>
</organism>
<dbReference type="Proteomes" id="UP000316612">
    <property type="component" value="Unassembled WGS sequence"/>
</dbReference>
<keyword evidence="8" id="KW-1185">Reference proteome</keyword>
<dbReference type="PANTHER" id="PTHR42801">
    <property type="entry name" value="THIOREDOXIN-DEPENDENT PEROXIDE REDUCTASE"/>
    <property type="match status" value="1"/>
</dbReference>
<evidence type="ECO:0000256" key="2">
    <source>
        <dbReference type="ARBA" id="ARBA00022862"/>
    </source>
</evidence>
<keyword evidence="5" id="KW-0676">Redox-active center</keyword>
<dbReference type="InterPro" id="IPR036249">
    <property type="entry name" value="Thioredoxin-like_sf"/>
</dbReference>
<evidence type="ECO:0000256" key="5">
    <source>
        <dbReference type="ARBA" id="ARBA00023284"/>
    </source>
</evidence>
<dbReference type="InterPro" id="IPR013740">
    <property type="entry name" value="Redoxin"/>
</dbReference>
<keyword evidence="3" id="KW-0560">Oxidoreductase</keyword>
<accession>A0A4Y4DNW9</accession>
<dbReference type="GO" id="GO:0005737">
    <property type="term" value="C:cytoplasm"/>
    <property type="evidence" value="ECO:0007669"/>
    <property type="project" value="TreeGrafter"/>
</dbReference>
<sequence>MRLDNLELFSTQGGKIDLSTVEGRSVVFVYPRTSPLGGAPEGWEMIPGAKGCTAESCSFRDLHEDFLQLQTRVFGVSTQDTGYQQEAAKRLHLSYPLLSDARLQLKEQLGLETFDFEGQRLYRRATFLIEDGMVLERFTEIGDPAAHPNQVLQVIAQKYRES</sequence>
<comment type="caution">
    <text evidence="7">The sequence shown here is derived from an EMBL/GenBank/DDBJ whole genome shotgun (WGS) entry which is preliminary data.</text>
</comment>
<dbReference type="GO" id="GO:0045454">
    <property type="term" value="P:cell redox homeostasis"/>
    <property type="evidence" value="ECO:0007669"/>
    <property type="project" value="TreeGrafter"/>
</dbReference>
<keyword evidence="1" id="KW-0575">Peroxidase</keyword>
<dbReference type="GO" id="GO:0008379">
    <property type="term" value="F:thioredoxin peroxidase activity"/>
    <property type="evidence" value="ECO:0007669"/>
    <property type="project" value="TreeGrafter"/>
</dbReference>
<keyword evidence="4" id="KW-1015">Disulfide bond</keyword>
<gene>
    <name evidence="7" type="ORF">AUR04nite_18250</name>
</gene>
<dbReference type="OrthoDB" id="5242095at2"/>
<dbReference type="PANTHER" id="PTHR42801:SF21">
    <property type="entry name" value="BCPB PROTEIN"/>
    <property type="match status" value="1"/>
</dbReference>
<dbReference type="RefSeq" id="WP_141364203.1">
    <property type="nucleotide sequence ID" value="NZ_BAAAJL010000011.1"/>
</dbReference>
<keyword evidence="2" id="KW-0049">Antioxidant</keyword>
<dbReference type="CDD" id="cd03017">
    <property type="entry name" value="PRX_BCP"/>
    <property type="match status" value="1"/>
</dbReference>
<dbReference type="Gene3D" id="3.40.30.10">
    <property type="entry name" value="Glutaredoxin"/>
    <property type="match status" value="1"/>
</dbReference>
<reference evidence="7 8" key="1">
    <citation type="submission" date="2019-06" db="EMBL/GenBank/DDBJ databases">
        <title>Whole genome shotgun sequence of Glutamicibacter uratoxydans NBRC 15515.</title>
        <authorList>
            <person name="Hosoyama A."/>
            <person name="Uohara A."/>
            <person name="Ohji S."/>
            <person name="Ichikawa N."/>
        </authorList>
    </citation>
    <scope>NUCLEOTIDE SEQUENCE [LARGE SCALE GENOMIC DNA]</scope>
    <source>
        <strain evidence="7 8">NBRC 15515</strain>
    </source>
</reference>
<name>A0A4Y4DNW9_GLUUR</name>
<evidence type="ECO:0000313" key="8">
    <source>
        <dbReference type="Proteomes" id="UP000316612"/>
    </source>
</evidence>
<proteinExistence type="predicted"/>
<dbReference type="Pfam" id="PF08534">
    <property type="entry name" value="Redoxin"/>
    <property type="match status" value="1"/>
</dbReference>
<evidence type="ECO:0000256" key="3">
    <source>
        <dbReference type="ARBA" id="ARBA00023002"/>
    </source>
</evidence>